<feature type="domain" description="Ubiquitin-like" evidence="1">
    <location>
        <begin position="13"/>
        <end position="89"/>
    </location>
</feature>
<dbReference type="PROSITE" id="PS50053">
    <property type="entry name" value="UBIQUITIN_2"/>
    <property type="match status" value="1"/>
</dbReference>
<dbReference type="InterPro" id="IPR022617">
    <property type="entry name" value="Rad60/SUMO-like_dom"/>
</dbReference>
<dbReference type="Gene3D" id="3.10.20.90">
    <property type="entry name" value="Phosphatidylinositol 3-kinase Catalytic Subunit, Chain A, domain 1"/>
    <property type="match status" value="1"/>
</dbReference>
<dbReference type="SUPFAM" id="SSF54236">
    <property type="entry name" value="Ubiquitin-like"/>
    <property type="match status" value="1"/>
</dbReference>
<dbReference type="EMBL" id="VDLU01000003">
    <property type="protein sequence ID" value="TNJ27735.1"/>
    <property type="molecule type" value="Genomic_DNA"/>
</dbReference>
<dbReference type="Proteomes" id="UP000315496">
    <property type="component" value="Chromosome 3"/>
</dbReference>
<dbReference type="CDD" id="cd01763">
    <property type="entry name" value="Ubl_SUMO_like"/>
    <property type="match status" value="1"/>
</dbReference>
<dbReference type="InterPro" id="IPR000626">
    <property type="entry name" value="Ubiquitin-like_dom"/>
</dbReference>
<sequence>MGEGRKEEQGQKTSILLSDEHGTLTTTYNVKDTVALSKVFDNFCNRNGFQRTDVRFYFEGTRINDNDTIQKLGIKDKDTIDVVRNQIGGA</sequence>
<dbReference type="AlphaFoldDB" id="A0A4Z1SRX3"/>
<proteinExistence type="predicted"/>
<organism evidence="2 3">
    <name type="scientific">Giardia muris</name>
    <dbReference type="NCBI Taxonomy" id="5742"/>
    <lineage>
        <taxon>Eukaryota</taxon>
        <taxon>Metamonada</taxon>
        <taxon>Diplomonadida</taxon>
        <taxon>Hexamitidae</taxon>
        <taxon>Giardiinae</taxon>
        <taxon>Giardia</taxon>
    </lineage>
</organism>
<keyword evidence="3" id="KW-1185">Reference proteome</keyword>
<reference evidence="2 3" key="1">
    <citation type="submission" date="2019-05" db="EMBL/GenBank/DDBJ databases">
        <title>The compact genome of Giardia muris reveals important steps in the evolution of intestinal protozoan parasites.</title>
        <authorList>
            <person name="Xu F."/>
            <person name="Jimenez-Gonzalez A."/>
            <person name="Einarsson E."/>
            <person name="Astvaldsson A."/>
            <person name="Peirasmaki D."/>
            <person name="Eckmann L."/>
            <person name="Andersson J.O."/>
            <person name="Svard S.G."/>
            <person name="Jerlstrom-Hultqvist J."/>
        </authorList>
    </citation>
    <scope>NUCLEOTIDE SEQUENCE [LARGE SCALE GENOMIC DNA]</scope>
    <source>
        <strain evidence="2 3">Roberts-Thomson</strain>
    </source>
</reference>
<gene>
    <name evidence="2" type="ORF">GMRT_14923</name>
</gene>
<dbReference type="OrthoDB" id="442921at2759"/>
<dbReference type="VEuPathDB" id="GiardiaDB:GMRT_14923"/>
<dbReference type="PANTHER" id="PTHR10562">
    <property type="entry name" value="SMALL UBIQUITIN-RELATED MODIFIER"/>
    <property type="match status" value="1"/>
</dbReference>
<accession>A0A4Z1SRX3</accession>
<name>A0A4Z1SRX3_GIAMU</name>
<evidence type="ECO:0000259" key="1">
    <source>
        <dbReference type="PROSITE" id="PS50053"/>
    </source>
</evidence>
<evidence type="ECO:0000313" key="2">
    <source>
        <dbReference type="EMBL" id="TNJ27735.1"/>
    </source>
</evidence>
<dbReference type="Pfam" id="PF11976">
    <property type="entry name" value="Rad60-SLD"/>
    <property type="match status" value="1"/>
</dbReference>
<dbReference type="InterPro" id="IPR029071">
    <property type="entry name" value="Ubiquitin-like_domsf"/>
</dbReference>
<evidence type="ECO:0000313" key="3">
    <source>
        <dbReference type="Proteomes" id="UP000315496"/>
    </source>
</evidence>
<protein>
    <submittedName>
        <fullName evidence="2">Sentrin</fullName>
    </submittedName>
</protein>
<comment type="caution">
    <text evidence="2">The sequence shown here is derived from an EMBL/GenBank/DDBJ whole genome shotgun (WGS) entry which is preliminary data.</text>
</comment>